<gene>
    <name evidence="1" type="ORF">PACLA_8A043139</name>
</gene>
<organism evidence="1 2">
    <name type="scientific">Paramuricea clavata</name>
    <name type="common">Red gorgonian</name>
    <name type="synonym">Violescent sea-whip</name>
    <dbReference type="NCBI Taxonomy" id="317549"/>
    <lineage>
        <taxon>Eukaryota</taxon>
        <taxon>Metazoa</taxon>
        <taxon>Cnidaria</taxon>
        <taxon>Anthozoa</taxon>
        <taxon>Octocorallia</taxon>
        <taxon>Malacalcyonacea</taxon>
        <taxon>Plexauridae</taxon>
        <taxon>Paramuricea</taxon>
    </lineage>
</organism>
<dbReference type="Proteomes" id="UP001152795">
    <property type="component" value="Unassembled WGS sequence"/>
</dbReference>
<sequence length="196" mass="22207">MIPLRGGTKTEKVIIFENALEYPLCSVPLSLACPDGTPRKTAKSKLLDVLRKRCRLPLTHPRENQPQKGSVAAFIIDLMETIRMITGTPETYEDLTWVFIKTIPTGYTRIDIVADTNPENSIKAAEHCRKGSSREIIIRSPRSKIPRDFRGFLQNGKNKTRMIVLMREVLMKNQQKTLEMLAAKKFSSPPLTIISK</sequence>
<evidence type="ECO:0000313" key="1">
    <source>
        <dbReference type="EMBL" id="CAB3980565.1"/>
    </source>
</evidence>
<dbReference type="EMBL" id="CACRXK020000303">
    <property type="protein sequence ID" value="CAB3980565.1"/>
    <property type="molecule type" value="Genomic_DNA"/>
</dbReference>
<protein>
    <submittedName>
        <fullName evidence="1">Uncharacterized protein</fullName>
    </submittedName>
</protein>
<reference evidence="1" key="1">
    <citation type="submission" date="2020-04" db="EMBL/GenBank/DDBJ databases">
        <authorList>
            <person name="Alioto T."/>
            <person name="Alioto T."/>
            <person name="Gomez Garrido J."/>
        </authorList>
    </citation>
    <scope>NUCLEOTIDE SEQUENCE</scope>
    <source>
        <strain evidence="1">A484AB</strain>
    </source>
</reference>
<dbReference type="AlphaFoldDB" id="A0A6S7FLA9"/>
<dbReference type="OrthoDB" id="8874296at2759"/>
<dbReference type="PROSITE" id="PS51257">
    <property type="entry name" value="PROKAR_LIPOPROTEIN"/>
    <property type="match status" value="1"/>
</dbReference>
<proteinExistence type="predicted"/>
<evidence type="ECO:0000313" key="2">
    <source>
        <dbReference type="Proteomes" id="UP001152795"/>
    </source>
</evidence>
<accession>A0A6S7FLA9</accession>
<comment type="caution">
    <text evidence="1">The sequence shown here is derived from an EMBL/GenBank/DDBJ whole genome shotgun (WGS) entry which is preliminary data.</text>
</comment>
<name>A0A6S7FLA9_PARCT</name>
<keyword evidence="2" id="KW-1185">Reference proteome</keyword>